<dbReference type="SMART" id="SM01057">
    <property type="entry name" value="Carb_anhydrase"/>
    <property type="match status" value="1"/>
</dbReference>
<dbReference type="CDD" id="cd00326">
    <property type="entry name" value="alpha_CA"/>
    <property type="match status" value="1"/>
</dbReference>
<dbReference type="EMBL" id="JAVRBK010000001">
    <property type="protein sequence ID" value="KAK5650485.1"/>
    <property type="molecule type" value="Genomic_DNA"/>
</dbReference>
<dbReference type="Proteomes" id="UP001329430">
    <property type="component" value="Chromosome 1"/>
</dbReference>
<protein>
    <recommendedName>
        <fullName evidence="3">Alpha-carbonic anhydrase domain-containing protein</fullName>
    </recommendedName>
</protein>
<dbReference type="AlphaFoldDB" id="A0AAN7VJQ2"/>
<feature type="domain" description="Alpha-carbonic anhydrase" evidence="3">
    <location>
        <begin position="90"/>
        <end position="317"/>
    </location>
</feature>
<accession>A0AAN7VJQ2</accession>
<feature type="compositionally biased region" description="Basic and acidic residues" evidence="2">
    <location>
        <begin position="41"/>
        <end position="59"/>
    </location>
</feature>
<dbReference type="InterPro" id="IPR023561">
    <property type="entry name" value="Carbonic_anhydrase_a-class"/>
</dbReference>
<feature type="region of interest" description="Disordered" evidence="2">
    <location>
        <begin position="1"/>
        <end position="59"/>
    </location>
</feature>
<dbReference type="InterPro" id="IPR001148">
    <property type="entry name" value="CA_dom"/>
</dbReference>
<dbReference type="GO" id="GO:0008270">
    <property type="term" value="F:zinc ion binding"/>
    <property type="evidence" value="ECO:0007669"/>
    <property type="project" value="InterPro"/>
</dbReference>
<comment type="similarity">
    <text evidence="1">Belongs to the alpha-carbonic anhydrase family.</text>
</comment>
<organism evidence="4 5">
    <name type="scientific">Pyrocoelia pectoralis</name>
    <dbReference type="NCBI Taxonomy" id="417401"/>
    <lineage>
        <taxon>Eukaryota</taxon>
        <taxon>Metazoa</taxon>
        <taxon>Ecdysozoa</taxon>
        <taxon>Arthropoda</taxon>
        <taxon>Hexapoda</taxon>
        <taxon>Insecta</taxon>
        <taxon>Pterygota</taxon>
        <taxon>Neoptera</taxon>
        <taxon>Endopterygota</taxon>
        <taxon>Coleoptera</taxon>
        <taxon>Polyphaga</taxon>
        <taxon>Elateriformia</taxon>
        <taxon>Elateroidea</taxon>
        <taxon>Lampyridae</taxon>
        <taxon>Lampyrinae</taxon>
        <taxon>Pyrocoelia</taxon>
    </lineage>
</organism>
<dbReference type="SUPFAM" id="SSF51069">
    <property type="entry name" value="Carbonic anhydrase"/>
    <property type="match status" value="1"/>
</dbReference>
<evidence type="ECO:0000256" key="2">
    <source>
        <dbReference type="SAM" id="MobiDB-lite"/>
    </source>
</evidence>
<evidence type="ECO:0000313" key="5">
    <source>
        <dbReference type="Proteomes" id="UP001329430"/>
    </source>
</evidence>
<dbReference type="InterPro" id="IPR036398">
    <property type="entry name" value="CA_dom_sf"/>
</dbReference>
<evidence type="ECO:0000256" key="1">
    <source>
        <dbReference type="ARBA" id="ARBA00010718"/>
    </source>
</evidence>
<evidence type="ECO:0000313" key="4">
    <source>
        <dbReference type="EMBL" id="KAK5650485.1"/>
    </source>
</evidence>
<dbReference type="PANTHER" id="PTHR18952">
    <property type="entry name" value="CARBONIC ANHYDRASE"/>
    <property type="match status" value="1"/>
</dbReference>
<dbReference type="PANTHER" id="PTHR18952:SF227">
    <property type="entry name" value="CARBONIC ANHYDRASE 13-RELATED"/>
    <property type="match status" value="1"/>
</dbReference>
<proteinExistence type="inferred from homology"/>
<dbReference type="GO" id="GO:0004089">
    <property type="term" value="F:carbonate dehydratase activity"/>
    <property type="evidence" value="ECO:0007669"/>
    <property type="project" value="InterPro"/>
</dbReference>
<name>A0AAN7VJQ2_9COLE</name>
<evidence type="ECO:0000259" key="3">
    <source>
        <dbReference type="PROSITE" id="PS51144"/>
    </source>
</evidence>
<dbReference type="PROSITE" id="PS51144">
    <property type="entry name" value="ALPHA_CA_2"/>
    <property type="match status" value="1"/>
</dbReference>
<reference evidence="4 5" key="1">
    <citation type="journal article" date="2024" name="Insects">
        <title>An Improved Chromosome-Level Genome Assembly of the Firefly Pyrocoelia pectoralis.</title>
        <authorList>
            <person name="Fu X."/>
            <person name="Meyer-Rochow V.B."/>
            <person name="Ballantyne L."/>
            <person name="Zhu X."/>
        </authorList>
    </citation>
    <scope>NUCLEOTIDE SEQUENCE [LARGE SCALE GENOMIC DNA]</scope>
    <source>
        <strain evidence="4">XCY_ONT2</strain>
    </source>
</reference>
<dbReference type="Gene3D" id="3.10.200.10">
    <property type="entry name" value="Alpha carbonic anhydrase"/>
    <property type="match status" value="1"/>
</dbReference>
<gene>
    <name evidence="4" type="ORF">RI129_001514</name>
</gene>
<keyword evidence="5" id="KW-1185">Reference proteome</keyword>
<dbReference type="Pfam" id="PF00194">
    <property type="entry name" value="Carb_anhydrase"/>
    <property type="match status" value="1"/>
</dbReference>
<sequence length="317" mass="35789">MQIEDLSQDNAAEQEDNEQVVHEPSDADNDQNEEQQQPTVGEERQSRYNLRQDVRRPKKFDDYEHDLDIGLLALDHQDGEPNTCENKTIQPYSYNGPNGPSHWKQQYRTGSRQSPINISLCNAVTVPVESGAHILFSEQYNLIPKEMCIYNDGNSVTLYANFGNGSRPEVSGGPCDESYEFLNACFRWGPNDYEGSEHTVDCGSYAMELQAIHVKGGRTYCTLNQAVEDNALLIISYLYQISPVDNPYINHLTSTLPRISALHKCCQMEPVPLSFFMPPFVSKYVSYCGSLTFPPCTEGVRWIVQTEPLGISITQVR</sequence>
<dbReference type="GO" id="GO:0005737">
    <property type="term" value="C:cytoplasm"/>
    <property type="evidence" value="ECO:0007669"/>
    <property type="project" value="TreeGrafter"/>
</dbReference>
<comment type="caution">
    <text evidence="4">The sequence shown here is derived from an EMBL/GenBank/DDBJ whole genome shotgun (WGS) entry which is preliminary data.</text>
</comment>